<evidence type="ECO:0000313" key="8">
    <source>
        <dbReference type="EMBL" id="KTC74117.1"/>
    </source>
</evidence>
<dbReference type="SUPFAM" id="SSF50475">
    <property type="entry name" value="FMN-binding split barrel"/>
    <property type="match status" value="1"/>
</dbReference>
<keyword evidence="9" id="KW-1185">Reference proteome</keyword>
<comment type="similarity">
    <text evidence="1">Belongs to the pyridoxamine 5'-phosphate oxidase family.</text>
</comment>
<dbReference type="GO" id="GO:0008615">
    <property type="term" value="P:pyridoxine biosynthetic process"/>
    <property type="evidence" value="ECO:0007669"/>
    <property type="project" value="InterPro"/>
</dbReference>
<dbReference type="PANTHER" id="PTHR10851">
    <property type="entry name" value="PYRIDOXINE-5-PHOSPHATE OXIDASE"/>
    <property type="match status" value="1"/>
</dbReference>
<dbReference type="PATRIC" id="fig|447.4.peg.1663"/>
<dbReference type="Proteomes" id="UP000054695">
    <property type="component" value="Unassembled WGS sequence"/>
</dbReference>
<evidence type="ECO:0000256" key="5">
    <source>
        <dbReference type="PIRSR" id="PIRSR000190-2"/>
    </source>
</evidence>
<name>A0A0W0RST1_LEGBO</name>
<dbReference type="GO" id="GO:0010181">
    <property type="term" value="F:FMN binding"/>
    <property type="evidence" value="ECO:0007669"/>
    <property type="project" value="InterPro"/>
</dbReference>
<evidence type="ECO:0000313" key="9">
    <source>
        <dbReference type="Proteomes" id="UP000054695"/>
    </source>
</evidence>
<dbReference type="EMBL" id="LNXU01000017">
    <property type="protein sequence ID" value="KTC74117.1"/>
    <property type="molecule type" value="Genomic_DNA"/>
</dbReference>
<comment type="cofactor">
    <cofactor evidence="5">
        <name>FMN</name>
        <dbReference type="ChEBI" id="CHEBI:58210"/>
    </cofactor>
    <text evidence="5">Binds 1 FMN per subunit.</text>
</comment>
<evidence type="ECO:0000256" key="3">
    <source>
        <dbReference type="ARBA" id="ARBA00022643"/>
    </source>
</evidence>
<sequence length="194" mass="22749">MQKNPIIELSLWLEREQKSGAPNPNHAVLSSISLDGAPHGRVVAIREISDEGVLFFTQKGTRKVSELTNNSQVSLVFWLELLQREVIIEGNALFLNHAENQNYWDSYPQWAQIRFLSYAPTSMQVIESKEILEEKRQKIEDSFVNKPIPISPEYCGFRIQPEHMIFYSYRQDELSDVWEYVRQNNEWHLQRLSP</sequence>
<keyword evidence="4" id="KW-0560">Oxidoreductase</keyword>
<accession>A0A0W0RST1</accession>
<feature type="binding site" evidence="5">
    <location>
        <begin position="56"/>
        <end position="57"/>
    </location>
    <ligand>
        <name>FMN</name>
        <dbReference type="ChEBI" id="CHEBI:58210"/>
    </ligand>
</feature>
<reference evidence="8 9" key="1">
    <citation type="submission" date="2015-11" db="EMBL/GenBank/DDBJ databases">
        <title>Genomic analysis of 38 Legionella species identifies large and diverse effector repertoires.</title>
        <authorList>
            <person name="Burstein D."/>
            <person name="Amaro F."/>
            <person name="Zusman T."/>
            <person name="Lifshitz Z."/>
            <person name="Cohen O."/>
            <person name="Gilbert J.A."/>
            <person name="Pupko T."/>
            <person name="Shuman H.A."/>
            <person name="Segal G."/>
        </authorList>
    </citation>
    <scope>NUCLEOTIDE SEQUENCE [LARGE SCALE GENOMIC DNA]</scope>
    <source>
        <strain evidence="8 9">WIGA</strain>
    </source>
</reference>
<keyword evidence="2" id="KW-0285">Flavoprotein</keyword>
<evidence type="ECO:0000256" key="4">
    <source>
        <dbReference type="ARBA" id="ARBA00023002"/>
    </source>
</evidence>
<dbReference type="Pfam" id="PF10590">
    <property type="entry name" value="PNP_phzG_C"/>
    <property type="match status" value="1"/>
</dbReference>
<proteinExistence type="inferred from homology"/>
<dbReference type="NCBIfam" id="NF004231">
    <property type="entry name" value="PRK05679.1"/>
    <property type="match status" value="1"/>
</dbReference>
<evidence type="ECO:0000259" key="6">
    <source>
        <dbReference type="Pfam" id="PF01243"/>
    </source>
</evidence>
<dbReference type="OrthoDB" id="5645701at2"/>
<dbReference type="PANTHER" id="PTHR10851:SF0">
    <property type="entry name" value="PYRIDOXINE-5'-PHOSPHATE OXIDASE"/>
    <property type="match status" value="1"/>
</dbReference>
<organism evidence="8 9">
    <name type="scientific">Legionella bozemanae</name>
    <name type="common">Fluoribacter bozemanae</name>
    <dbReference type="NCBI Taxonomy" id="447"/>
    <lineage>
        <taxon>Bacteria</taxon>
        <taxon>Pseudomonadati</taxon>
        <taxon>Pseudomonadota</taxon>
        <taxon>Gammaproteobacteria</taxon>
        <taxon>Legionellales</taxon>
        <taxon>Legionellaceae</taxon>
        <taxon>Legionella</taxon>
    </lineage>
</organism>
<dbReference type="InterPro" id="IPR019576">
    <property type="entry name" value="Pyridoxamine_oxidase_dimer_C"/>
</dbReference>
<evidence type="ECO:0000256" key="2">
    <source>
        <dbReference type="ARBA" id="ARBA00022630"/>
    </source>
</evidence>
<dbReference type="GO" id="GO:0004733">
    <property type="term" value="F:pyridoxamine phosphate oxidase activity"/>
    <property type="evidence" value="ECO:0007669"/>
    <property type="project" value="InterPro"/>
</dbReference>
<keyword evidence="3 5" id="KW-0288">FMN</keyword>
<dbReference type="InterPro" id="IPR012349">
    <property type="entry name" value="Split_barrel_FMN-bd"/>
</dbReference>
<feature type="binding site" evidence="5">
    <location>
        <position position="62"/>
    </location>
    <ligand>
        <name>FMN</name>
        <dbReference type="ChEBI" id="CHEBI:58210"/>
    </ligand>
</feature>
<dbReference type="PIRSF" id="PIRSF000190">
    <property type="entry name" value="Pyd_amn-ph_oxd"/>
    <property type="match status" value="1"/>
</dbReference>
<dbReference type="AlphaFoldDB" id="A0A0W0RST1"/>
<comment type="caution">
    <text evidence="8">The sequence shown here is derived from an EMBL/GenBank/DDBJ whole genome shotgun (WGS) entry which is preliminary data.</text>
</comment>
<gene>
    <name evidence="8" type="ORF">Lboz_1557</name>
</gene>
<dbReference type="Pfam" id="PF01243">
    <property type="entry name" value="PNPOx_N"/>
    <property type="match status" value="1"/>
</dbReference>
<evidence type="ECO:0000256" key="1">
    <source>
        <dbReference type="ARBA" id="ARBA00007301"/>
    </source>
</evidence>
<dbReference type="Gene3D" id="2.30.110.10">
    <property type="entry name" value="Electron Transport, Fmn-binding Protein, Chain A"/>
    <property type="match status" value="1"/>
</dbReference>
<protein>
    <submittedName>
        <fullName evidence="8">Pyridoxamine 5'-phosphate oxidase</fullName>
    </submittedName>
</protein>
<feature type="domain" description="Pyridoxine 5'-phosphate oxidase dimerisation C-terminal" evidence="7">
    <location>
        <begin position="154"/>
        <end position="194"/>
    </location>
</feature>
<dbReference type="InterPro" id="IPR011576">
    <property type="entry name" value="Pyridox_Oxase_N"/>
</dbReference>
<dbReference type="RefSeq" id="WP_058459204.1">
    <property type="nucleotide sequence ID" value="NZ_CAAAIY010000001.1"/>
</dbReference>
<dbReference type="InterPro" id="IPR000659">
    <property type="entry name" value="Pyridox_Oxase"/>
</dbReference>
<feature type="domain" description="Pyridoxamine 5'-phosphate oxidase N-terminal" evidence="6">
    <location>
        <begin position="15"/>
        <end position="122"/>
    </location>
</feature>
<feature type="binding site" evidence="5">
    <location>
        <position position="63"/>
    </location>
    <ligand>
        <name>FMN</name>
        <dbReference type="ChEBI" id="CHEBI:58210"/>
    </ligand>
</feature>
<dbReference type="STRING" id="447.Lboz_1557"/>
<evidence type="ECO:0000259" key="7">
    <source>
        <dbReference type="Pfam" id="PF10590"/>
    </source>
</evidence>